<gene>
    <name evidence="4" type="primary">LOC112458699</name>
</gene>
<dbReference type="InterPro" id="IPR029063">
    <property type="entry name" value="SAM-dependent_MTases_sf"/>
</dbReference>
<sequence length="297" mass="33792">MCMSQCTQKIRLTANPCLLPRIVKKKFTRSSKMSSTDLWMRDILASYGVILLIILCVAIWMIEKWPTLRKDTYRAHLLGFEMECAELASPYKEHLFKVLQYIVSNDEMLRSMGSIRILEIGVKTGENVQFYPESTHLIGVDWNIKLGEYLVKGNRSWQFSHVIIERLITGDGSSLKEVLTGCVDAVVTTRSLCSVKSLQSTLQEIRRVLAPGGKYIFVEHVPEKEGTFIRWLQIALTRTGIWPALFGDCRLDVDCVADIENAGFNKVSWTFLALEGYVSHPFHLTLSRQHVFGIATK</sequence>
<organism evidence="3 4">
    <name type="scientific">Temnothorax curvispinosus</name>
    <dbReference type="NCBI Taxonomy" id="300111"/>
    <lineage>
        <taxon>Eukaryota</taxon>
        <taxon>Metazoa</taxon>
        <taxon>Ecdysozoa</taxon>
        <taxon>Arthropoda</taxon>
        <taxon>Hexapoda</taxon>
        <taxon>Insecta</taxon>
        <taxon>Pterygota</taxon>
        <taxon>Neoptera</taxon>
        <taxon>Endopterygota</taxon>
        <taxon>Hymenoptera</taxon>
        <taxon>Apocrita</taxon>
        <taxon>Aculeata</taxon>
        <taxon>Formicoidea</taxon>
        <taxon>Formicidae</taxon>
        <taxon>Myrmicinae</taxon>
        <taxon>Temnothorax</taxon>
    </lineage>
</organism>
<dbReference type="Gene3D" id="3.40.50.150">
    <property type="entry name" value="Vaccinia Virus protein VP39"/>
    <property type="match status" value="1"/>
</dbReference>
<accession>A0A6J1QA57</accession>
<dbReference type="Proteomes" id="UP000504618">
    <property type="component" value="Unplaced"/>
</dbReference>
<keyword evidence="3" id="KW-1185">Reference proteome</keyword>
<name>A0A6J1QA57_9HYME</name>
<evidence type="ECO:0000256" key="1">
    <source>
        <dbReference type="SAM" id="Phobius"/>
    </source>
</evidence>
<dbReference type="GO" id="GO:0008757">
    <property type="term" value="F:S-adenosylmethionine-dependent methyltransferase activity"/>
    <property type="evidence" value="ECO:0007669"/>
    <property type="project" value="InterPro"/>
</dbReference>
<dbReference type="SUPFAM" id="SSF53335">
    <property type="entry name" value="S-adenosyl-L-methionine-dependent methyltransferases"/>
    <property type="match status" value="1"/>
</dbReference>
<feature type="transmembrane region" description="Helical" evidence="1">
    <location>
        <begin position="43"/>
        <end position="62"/>
    </location>
</feature>
<dbReference type="AlphaFoldDB" id="A0A6J1QA57"/>
<keyword evidence="1" id="KW-0472">Membrane</keyword>
<dbReference type="InterPro" id="IPR013216">
    <property type="entry name" value="Methyltransf_11"/>
</dbReference>
<keyword evidence="1" id="KW-0812">Transmembrane</keyword>
<evidence type="ECO:0000313" key="4">
    <source>
        <dbReference type="RefSeq" id="XP_024878226.1"/>
    </source>
</evidence>
<evidence type="ECO:0000313" key="3">
    <source>
        <dbReference type="Proteomes" id="UP000504618"/>
    </source>
</evidence>
<dbReference type="GeneID" id="112458699"/>
<protein>
    <submittedName>
        <fullName evidence="4">Methyltransferase-like protein 7A isoform X1</fullName>
    </submittedName>
</protein>
<dbReference type="PANTHER" id="PTHR45036">
    <property type="entry name" value="METHYLTRANSFERASE LIKE 7B"/>
    <property type="match status" value="1"/>
</dbReference>
<dbReference type="CDD" id="cd02440">
    <property type="entry name" value="AdoMet_MTases"/>
    <property type="match status" value="1"/>
</dbReference>
<evidence type="ECO:0000259" key="2">
    <source>
        <dbReference type="Pfam" id="PF08241"/>
    </source>
</evidence>
<reference evidence="4" key="1">
    <citation type="submission" date="2025-08" db="UniProtKB">
        <authorList>
            <consortium name="RefSeq"/>
        </authorList>
    </citation>
    <scope>IDENTIFICATION</scope>
    <source>
        <tissue evidence="4">Whole body</tissue>
    </source>
</reference>
<dbReference type="RefSeq" id="XP_024878226.1">
    <property type="nucleotide sequence ID" value="XM_025022458.1"/>
</dbReference>
<dbReference type="InterPro" id="IPR052356">
    <property type="entry name" value="Thiol_S-MT"/>
</dbReference>
<keyword evidence="1" id="KW-1133">Transmembrane helix</keyword>
<dbReference type="PANTHER" id="PTHR45036:SF1">
    <property type="entry name" value="METHYLTRANSFERASE LIKE 7A"/>
    <property type="match status" value="1"/>
</dbReference>
<proteinExistence type="predicted"/>
<dbReference type="OrthoDB" id="416496at2759"/>
<feature type="domain" description="Methyltransferase type 11" evidence="2">
    <location>
        <begin position="118"/>
        <end position="217"/>
    </location>
</feature>
<dbReference type="Pfam" id="PF08241">
    <property type="entry name" value="Methyltransf_11"/>
    <property type="match status" value="1"/>
</dbReference>